<evidence type="ECO:0000313" key="2">
    <source>
        <dbReference type="Proteomes" id="UP000186917"/>
    </source>
</evidence>
<evidence type="ECO:0000313" key="1">
    <source>
        <dbReference type="EMBL" id="SIS93308.1"/>
    </source>
</evidence>
<dbReference type="STRING" id="477680.SAMN05421788_102174"/>
<dbReference type="PANTHER" id="PTHR35586">
    <property type="entry name" value="SLL1691 PROTEIN"/>
    <property type="match status" value="1"/>
</dbReference>
<proteinExistence type="predicted"/>
<evidence type="ECO:0008006" key="3">
    <source>
        <dbReference type="Google" id="ProtNLM"/>
    </source>
</evidence>
<name>A0A173MHV8_9BACT</name>
<dbReference type="KEGG" id="fln:FLA_3226"/>
<reference evidence="2" key="1">
    <citation type="submission" date="2017-01" db="EMBL/GenBank/DDBJ databases">
        <authorList>
            <person name="Varghese N."/>
            <person name="Submissions S."/>
        </authorList>
    </citation>
    <scope>NUCLEOTIDE SEQUENCE [LARGE SCALE GENOMIC DNA]</scope>
    <source>
        <strain evidence="2">DSM 21054</strain>
    </source>
</reference>
<accession>A0A173MHV8</accession>
<protein>
    <recommendedName>
        <fullName evidence="3">Transposase (putative) YhgA-like domain-containing protein</fullName>
    </recommendedName>
</protein>
<dbReference type="AlphaFoldDB" id="A0A173MHV8"/>
<dbReference type="RefSeq" id="WP_076377738.1">
    <property type="nucleotide sequence ID" value="NZ_AP017422.1"/>
</dbReference>
<sequence length="313" mass="36968">MKINQLLAATEPTLQKRDILWKGIIEDLFVDFLRFFFANADSVFDMERGFEFLDKELHEITPDSHIRHPRFVDKLVKTWYKDGTEKWLLVHIEVQGYIDTSFPARMFTYFYRICDKFHHEITSLAIFTDNDDKYQPDRYEYDCFGTSLIFRFNTYKVKAQDVTLLEQSENPFAIVILTVLTLLQQKGGRREQLFDSAISLVRRLLEKKFSKDKIGRLLQFIKRYADFGDSADFHKFEKEVESLTIKRERMGIYEEILQYETSIAETRGKIKGIEILLRETDFDIPKIARLMEVDIDFVVEIKNNLSADSNASL</sequence>
<dbReference type="PANTHER" id="PTHR35586:SF1">
    <property type="entry name" value="SLL1691 PROTEIN"/>
    <property type="match status" value="1"/>
</dbReference>
<keyword evidence="2" id="KW-1185">Reference proteome</keyword>
<organism evidence="1 2">
    <name type="scientific">Filimonas lacunae</name>
    <dbReference type="NCBI Taxonomy" id="477680"/>
    <lineage>
        <taxon>Bacteria</taxon>
        <taxon>Pseudomonadati</taxon>
        <taxon>Bacteroidota</taxon>
        <taxon>Chitinophagia</taxon>
        <taxon>Chitinophagales</taxon>
        <taxon>Chitinophagaceae</taxon>
        <taxon>Filimonas</taxon>
    </lineage>
</organism>
<dbReference type="OrthoDB" id="652408at2"/>
<dbReference type="Proteomes" id="UP000186917">
    <property type="component" value="Unassembled WGS sequence"/>
</dbReference>
<gene>
    <name evidence="1" type="ORF">SAMN05421788_102174</name>
</gene>
<dbReference type="EMBL" id="FTOR01000002">
    <property type="protein sequence ID" value="SIS93308.1"/>
    <property type="molecule type" value="Genomic_DNA"/>
</dbReference>